<reference evidence="3 4" key="1">
    <citation type="submission" date="2016-02" db="EMBL/GenBank/DDBJ databases">
        <title>Draft genome sequence of the strain BR 10247T Bradyrhizobium neotropicale isolated from nodules of Centrolobium paraense.</title>
        <authorList>
            <person name="Simoes-Araujo J.L."/>
            <person name="Barauna A.C."/>
            <person name="Silva K."/>
            <person name="Zilli J.E."/>
        </authorList>
    </citation>
    <scope>NUCLEOTIDE SEQUENCE [LARGE SCALE GENOMIC DNA]</scope>
    <source>
        <strain evidence="3 4">BR 10247</strain>
    </source>
</reference>
<dbReference type="AlphaFoldDB" id="A0A176YLV8"/>
<dbReference type="RefSeq" id="WP_063681754.1">
    <property type="nucleotide sequence ID" value="NZ_LSEF01000110.1"/>
</dbReference>
<organism evidence="3 4">
    <name type="scientific">Bradyrhizobium neotropicale</name>
    <dbReference type="NCBI Taxonomy" id="1497615"/>
    <lineage>
        <taxon>Bacteria</taxon>
        <taxon>Pseudomonadati</taxon>
        <taxon>Pseudomonadota</taxon>
        <taxon>Alphaproteobacteria</taxon>
        <taxon>Hyphomicrobiales</taxon>
        <taxon>Nitrobacteraceae</taxon>
        <taxon>Bradyrhizobium</taxon>
    </lineage>
</organism>
<protein>
    <recommendedName>
        <fullName evidence="2">HEPN AbiU2-like domain-containing protein</fullName>
    </recommendedName>
</protein>
<evidence type="ECO:0000313" key="3">
    <source>
        <dbReference type="EMBL" id="OAF07589.1"/>
    </source>
</evidence>
<accession>A0A176YLV8</accession>
<name>A0A176YLV8_9BRAD</name>
<dbReference type="InterPro" id="IPR040704">
    <property type="entry name" value="HEPN_AbiU2"/>
</dbReference>
<dbReference type="GeneID" id="32582093"/>
<dbReference type="Proteomes" id="UP000077173">
    <property type="component" value="Unassembled WGS sequence"/>
</dbReference>
<evidence type="ECO:0000256" key="1">
    <source>
        <dbReference type="SAM" id="MobiDB-lite"/>
    </source>
</evidence>
<sequence length="204" mass="22656">MPSGDQPHVDNETILSVVELVDDDKVINALADAARAMYGSAPEPMDPNATAEEREIAARMLKEYNAARGEEHATEVVEGLRKAIAEARAVKSSPQLKSFRNLRNKRVAHYLTQTNAEKNGEIIAPMKVGDEKPVLEASLRIIELLYCWVNGVGISFEQSQKINKKWAEELWNGCKFDIVDRSKPPATRSSRALKELSSNGCQHN</sequence>
<comment type="caution">
    <text evidence="3">The sequence shown here is derived from an EMBL/GenBank/DDBJ whole genome shotgun (WGS) entry which is preliminary data.</text>
</comment>
<feature type="domain" description="HEPN AbiU2-like" evidence="2">
    <location>
        <begin position="12"/>
        <end position="146"/>
    </location>
</feature>
<evidence type="ECO:0000313" key="4">
    <source>
        <dbReference type="Proteomes" id="UP000077173"/>
    </source>
</evidence>
<evidence type="ECO:0000259" key="2">
    <source>
        <dbReference type="Pfam" id="PF18734"/>
    </source>
</evidence>
<keyword evidence="4" id="KW-1185">Reference proteome</keyword>
<dbReference type="Pfam" id="PF18734">
    <property type="entry name" value="HEPN_AbiU2"/>
    <property type="match status" value="1"/>
</dbReference>
<dbReference type="EMBL" id="LSEF01000110">
    <property type="protein sequence ID" value="OAF07589.1"/>
    <property type="molecule type" value="Genomic_DNA"/>
</dbReference>
<proteinExistence type="predicted"/>
<gene>
    <name evidence="3" type="ORF">AXW67_29645</name>
</gene>
<feature type="region of interest" description="Disordered" evidence="1">
    <location>
        <begin position="182"/>
        <end position="204"/>
    </location>
</feature>